<proteinExistence type="predicted"/>
<gene>
    <name evidence="1" type="ORF">D1614_21245</name>
</gene>
<keyword evidence="2" id="KW-1185">Reference proteome</keyword>
<sequence>MWLKLVVKWFTILTPDFYKTGFYSFPVSQLVEGNAYQHAYNYDGCDHFSFDLKFGLKVRK</sequence>
<evidence type="ECO:0000313" key="1">
    <source>
        <dbReference type="EMBL" id="RIJ45836.1"/>
    </source>
</evidence>
<comment type="caution">
    <text evidence="1">The sequence shown here is derived from an EMBL/GenBank/DDBJ whole genome shotgun (WGS) entry which is preliminary data.</text>
</comment>
<dbReference type="EMBL" id="QWGR01000019">
    <property type="protein sequence ID" value="RIJ45836.1"/>
    <property type="molecule type" value="Genomic_DNA"/>
</dbReference>
<reference evidence="1 2" key="1">
    <citation type="submission" date="2018-08" db="EMBL/GenBank/DDBJ databases">
        <title>Pallidiluteibacterium maritimus gen. nov., sp. nov., isolated from coastal sediment.</title>
        <authorList>
            <person name="Zhou L.Y."/>
        </authorList>
    </citation>
    <scope>NUCLEOTIDE SEQUENCE [LARGE SCALE GENOMIC DNA]</scope>
    <source>
        <strain evidence="1 2">XSD2</strain>
    </source>
</reference>
<dbReference type="AlphaFoldDB" id="A0A399SP86"/>
<dbReference type="Proteomes" id="UP000265926">
    <property type="component" value="Unassembled WGS sequence"/>
</dbReference>
<protein>
    <submittedName>
        <fullName evidence="1">Uncharacterized protein</fullName>
    </submittedName>
</protein>
<organism evidence="1 2">
    <name type="scientific">Maribellus luteus</name>
    <dbReference type="NCBI Taxonomy" id="2305463"/>
    <lineage>
        <taxon>Bacteria</taxon>
        <taxon>Pseudomonadati</taxon>
        <taxon>Bacteroidota</taxon>
        <taxon>Bacteroidia</taxon>
        <taxon>Marinilabiliales</taxon>
        <taxon>Prolixibacteraceae</taxon>
        <taxon>Maribellus</taxon>
    </lineage>
</organism>
<evidence type="ECO:0000313" key="2">
    <source>
        <dbReference type="Proteomes" id="UP000265926"/>
    </source>
</evidence>
<name>A0A399SP86_9BACT</name>
<accession>A0A399SP86</accession>